<keyword evidence="6" id="KW-1185">Reference proteome</keyword>
<evidence type="ECO:0000256" key="1">
    <source>
        <dbReference type="ARBA" id="ARBA00004245"/>
    </source>
</evidence>
<sequence>MSRSTMEQELEFTDSGKVKIYSILSRLCNDHIVLIILICLASVTKAESIENTENMTMNLTDKLVTNLITVYDIYNNYNGSEYTSRQIEMLRQLKEDLYRHFYEITNLKDPKFDDIIILATSFTYMVYINRPWKRLLEYALINESYITQSMILIKDKELDCKAILIAMANCLEFSYIYLTLNKPKIYLQYAYKIFDIYFAYTKGEDEFPAPIDVLVSLGIGNESNTIMELHTLYLINLRQLFDLRDNYKYRQIDFEKIALYKHKLLKNLMKTVPLYIDHVTWAYEVIHLAEYFMSCDHFNEFKNHLCAASVMMIRFHDEVFMKDNAEISTKNKNLQYDCFKSICSVIEMIWVRYGLVILYLSRKRLQQKGEKNNLCEEDGSKLESITQSNNNSTELLILMDTEEAFKMFTYIDSDNYITNYNDAKILFIRILELLNDIKRDTFASGSVEFRAEIAQYTSRAYKYFASFEQDSIKHIKLQKRRIDVLQDFLKSLYASGITDDYIFIWFELAVVYSTVVDIKIRKLLVDNLTEEELTEINPLVKDSAYYLWLYLSKFEQKNVQAKEYSYQIMPHFSLKHEKGTKYVSFINKYLSQKYV</sequence>
<dbReference type="Proteomes" id="UP000515204">
    <property type="component" value="Unplaced"/>
</dbReference>
<dbReference type="Pfam" id="PF12309">
    <property type="entry name" value="KBP_C"/>
    <property type="match status" value="1"/>
</dbReference>
<evidence type="ECO:0000256" key="3">
    <source>
        <dbReference type="ARBA" id="ARBA00016840"/>
    </source>
</evidence>
<organism evidence="6 7">
    <name type="scientific">Dinoponera quadriceps</name>
    <name type="common">South American ant</name>
    <dbReference type="NCBI Taxonomy" id="609295"/>
    <lineage>
        <taxon>Eukaryota</taxon>
        <taxon>Metazoa</taxon>
        <taxon>Ecdysozoa</taxon>
        <taxon>Arthropoda</taxon>
        <taxon>Hexapoda</taxon>
        <taxon>Insecta</taxon>
        <taxon>Pterygota</taxon>
        <taxon>Neoptera</taxon>
        <taxon>Endopterygota</taxon>
        <taxon>Hymenoptera</taxon>
        <taxon>Apocrita</taxon>
        <taxon>Aculeata</taxon>
        <taxon>Formicoidea</taxon>
        <taxon>Formicidae</taxon>
        <taxon>Ponerinae</taxon>
        <taxon>Ponerini</taxon>
        <taxon>Dinoponera</taxon>
    </lineage>
</organism>
<evidence type="ECO:0000256" key="5">
    <source>
        <dbReference type="ARBA" id="ARBA00023212"/>
    </source>
</evidence>
<evidence type="ECO:0000256" key="4">
    <source>
        <dbReference type="ARBA" id="ARBA00022490"/>
    </source>
</evidence>
<reference evidence="7" key="1">
    <citation type="submission" date="2025-08" db="UniProtKB">
        <authorList>
            <consortium name="RefSeq"/>
        </authorList>
    </citation>
    <scope>IDENTIFICATION</scope>
</reference>
<comment type="similarity">
    <text evidence="2">Belongs to the KIF-binding protein family.</text>
</comment>
<keyword evidence="5" id="KW-0206">Cytoskeleton</keyword>
<evidence type="ECO:0000313" key="7">
    <source>
        <dbReference type="RefSeq" id="XP_014467303.1"/>
    </source>
</evidence>
<dbReference type="KEGG" id="dqu:106740611"/>
<evidence type="ECO:0000256" key="2">
    <source>
        <dbReference type="ARBA" id="ARBA00010305"/>
    </source>
</evidence>
<name>A0A6P3WMI5_DINQU</name>
<dbReference type="GO" id="GO:0005856">
    <property type="term" value="C:cytoskeleton"/>
    <property type="evidence" value="ECO:0007669"/>
    <property type="project" value="UniProtKB-SubCell"/>
</dbReference>
<dbReference type="AlphaFoldDB" id="A0A6P3WMI5"/>
<dbReference type="OrthoDB" id="7554052at2759"/>
<evidence type="ECO:0000313" key="6">
    <source>
        <dbReference type="Proteomes" id="UP000515204"/>
    </source>
</evidence>
<dbReference type="PANTHER" id="PTHR46321:SF1">
    <property type="entry name" value="KIF-BINDING PROTEIN"/>
    <property type="match status" value="1"/>
</dbReference>
<proteinExistence type="inferred from homology"/>
<dbReference type="RefSeq" id="XP_014467303.1">
    <property type="nucleotide sequence ID" value="XM_014611817.1"/>
</dbReference>
<gene>
    <name evidence="7" type="primary">LOC106740611</name>
</gene>
<dbReference type="GeneID" id="106740611"/>
<dbReference type="PANTHER" id="PTHR46321">
    <property type="entry name" value="KIF1-BINDING PROTEIN"/>
    <property type="match status" value="1"/>
</dbReference>
<dbReference type="InterPro" id="IPR022083">
    <property type="entry name" value="KBP"/>
</dbReference>
<comment type="subcellular location">
    <subcellularLocation>
        <location evidence="1">Cytoplasm</location>
        <location evidence="1">Cytoskeleton</location>
    </subcellularLocation>
</comment>
<keyword evidence="4" id="KW-0963">Cytoplasm</keyword>
<protein>
    <recommendedName>
        <fullName evidence="3">KIF-binding protein</fullName>
    </recommendedName>
</protein>
<accession>A0A6P3WMI5</accession>